<keyword evidence="11 12" id="KW-0472">Membrane</keyword>
<keyword evidence="8" id="KW-0833">Ubl conjugation pathway</keyword>
<evidence type="ECO:0000256" key="5">
    <source>
        <dbReference type="ARBA" id="ARBA00022692"/>
    </source>
</evidence>
<name>A0ABT4U4Y5_9ACTN</name>
<keyword evidence="9" id="KW-0862">Zinc</keyword>
<dbReference type="RefSeq" id="WP_270686497.1">
    <property type="nucleotide sequence ID" value="NZ_JAQFWQ010000040.1"/>
</dbReference>
<evidence type="ECO:0000256" key="11">
    <source>
        <dbReference type="ARBA" id="ARBA00023136"/>
    </source>
</evidence>
<keyword evidence="15" id="KW-1185">Reference proteome</keyword>
<evidence type="ECO:0000256" key="4">
    <source>
        <dbReference type="ARBA" id="ARBA00022679"/>
    </source>
</evidence>
<accession>A0ABT4U4Y5</accession>
<dbReference type="Pfam" id="PF12483">
    <property type="entry name" value="GIDE"/>
    <property type="match status" value="1"/>
</dbReference>
<keyword evidence="10 12" id="KW-1133">Transmembrane helix</keyword>
<evidence type="ECO:0000256" key="10">
    <source>
        <dbReference type="ARBA" id="ARBA00022989"/>
    </source>
</evidence>
<evidence type="ECO:0000256" key="9">
    <source>
        <dbReference type="ARBA" id="ARBA00022833"/>
    </source>
</evidence>
<comment type="catalytic activity">
    <reaction evidence="1">
        <text>S-ubiquitinyl-[E2 ubiquitin-conjugating enzyme]-L-cysteine + [acceptor protein]-L-lysine = [E2 ubiquitin-conjugating enzyme]-L-cysteine + N(6)-ubiquitinyl-[acceptor protein]-L-lysine.</text>
        <dbReference type="EC" id="2.3.2.27"/>
    </reaction>
</comment>
<evidence type="ECO:0000256" key="7">
    <source>
        <dbReference type="ARBA" id="ARBA00022771"/>
    </source>
</evidence>
<dbReference type="Proteomes" id="UP001527866">
    <property type="component" value="Unassembled WGS sequence"/>
</dbReference>
<proteinExistence type="predicted"/>
<keyword evidence="5 12" id="KW-0812">Transmembrane</keyword>
<gene>
    <name evidence="14" type="ORF">O4J56_15280</name>
</gene>
<keyword evidence="6" id="KW-0479">Metal-binding</keyword>
<evidence type="ECO:0000259" key="13">
    <source>
        <dbReference type="Pfam" id="PF12483"/>
    </source>
</evidence>
<evidence type="ECO:0000313" key="15">
    <source>
        <dbReference type="Proteomes" id="UP001527866"/>
    </source>
</evidence>
<sequence>MAVVCGYLTWRTNKRVSSVERVETLPVSELKALHKAASDAAGPGHFRQQVEIVGAARAHKNGLLRSKLEERECVWHRHRITRKYEETYRDSDGNRKRRKKSQVVSSFTSSTAFFVEDGTGRAVVRPGDLVVDGAEKTLDTFEPHQGGGRVRIGPITLDGGGGGTLGYQKEEWIVRAGVRLFVHGEASDENGRLAIAAPAEDGEYIISARSEAEIRKSENNKFLAFAIGTGVSAVAGVALLVAGLLT</sequence>
<keyword evidence="7" id="KW-0863">Zinc-finger</keyword>
<dbReference type="EC" id="2.3.2.27" evidence="3"/>
<evidence type="ECO:0000256" key="8">
    <source>
        <dbReference type="ARBA" id="ARBA00022786"/>
    </source>
</evidence>
<evidence type="ECO:0000256" key="3">
    <source>
        <dbReference type="ARBA" id="ARBA00012483"/>
    </source>
</evidence>
<evidence type="ECO:0000256" key="6">
    <source>
        <dbReference type="ARBA" id="ARBA00022723"/>
    </source>
</evidence>
<comment type="subcellular location">
    <subcellularLocation>
        <location evidence="2">Membrane</location>
        <topology evidence="2">Multi-pass membrane protein</topology>
    </subcellularLocation>
</comment>
<feature type="domain" description="E3 Ubiquitin ligase MUL1-like" evidence="13">
    <location>
        <begin position="84"/>
        <end position="236"/>
    </location>
</feature>
<evidence type="ECO:0000256" key="12">
    <source>
        <dbReference type="SAM" id="Phobius"/>
    </source>
</evidence>
<evidence type="ECO:0000313" key="14">
    <source>
        <dbReference type="EMBL" id="MDA2812004.1"/>
    </source>
</evidence>
<organism evidence="14 15">
    <name type="scientific">Nocardiopsis endophytica</name>
    <dbReference type="NCBI Taxonomy" id="3018445"/>
    <lineage>
        <taxon>Bacteria</taxon>
        <taxon>Bacillati</taxon>
        <taxon>Actinomycetota</taxon>
        <taxon>Actinomycetes</taxon>
        <taxon>Streptosporangiales</taxon>
        <taxon>Nocardiopsidaceae</taxon>
        <taxon>Nocardiopsis</taxon>
    </lineage>
</organism>
<keyword evidence="4" id="KW-0808">Transferase</keyword>
<dbReference type="EMBL" id="JAQFWQ010000040">
    <property type="protein sequence ID" value="MDA2812004.1"/>
    <property type="molecule type" value="Genomic_DNA"/>
</dbReference>
<evidence type="ECO:0000256" key="2">
    <source>
        <dbReference type="ARBA" id="ARBA00004141"/>
    </source>
</evidence>
<reference evidence="14 15" key="1">
    <citation type="submission" date="2023-01" db="EMBL/GenBank/DDBJ databases">
        <title>Draft genome sequence of Nocardiopsis sp. RSe5-2 isolated from halophytes.</title>
        <authorList>
            <person name="Duangmal K."/>
            <person name="Chantavorakit T."/>
        </authorList>
    </citation>
    <scope>NUCLEOTIDE SEQUENCE [LARGE SCALE GENOMIC DNA]</scope>
    <source>
        <strain evidence="14 15">RSe5-2</strain>
    </source>
</reference>
<comment type="caution">
    <text evidence="14">The sequence shown here is derived from an EMBL/GenBank/DDBJ whole genome shotgun (WGS) entry which is preliminary data.</text>
</comment>
<protein>
    <recommendedName>
        <fullName evidence="3">RING-type E3 ubiquitin transferase</fullName>
        <ecNumber evidence="3">2.3.2.27</ecNumber>
    </recommendedName>
</protein>
<evidence type="ECO:0000256" key="1">
    <source>
        <dbReference type="ARBA" id="ARBA00000900"/>
    </source>
</evidence>
<dbReference type="InterPro" id="IPR022170">
    <property type="entry name" value="MUL1-like"/>
</dbReference>
<feature type="transmembrane region" description="Helical" evidence="12">
    <location>
        <begin position="222"/>
        <end position="245"/>
    </location>
</feature>